<keyword evidence="1" id="KW-1133">Transmembrane helix</keyword>
<accession>A0A1B8B058</accession>
<proteinExistence type="predicted"/>
<protein>
    <submittedName>
        <fullName evidence="2">Uncharacterized protein</fullName>
    </submittedName>
</protein>
<gene>
    <name evidence="2" type="ORF">FPOA_00061</name>
</gene>
<keyword evidence="3" id="KW-1185">Reference proteome</keyword>
<evidence type="ECO:0000256" key="1">
    <source>
        <dbReference type="SAM" id="Phobius"/>
    </source>
</evidence>
<dbReference type="EMBL" id="LYXU01000001">
    <property type="protein sequence ID" value="OBS26118.1"/>
    <property type="molecule type" value="Genomic_DNA"/>
</dbReference>
<name>A0A1B8B058_FUSPO</name>
<organism evidence="2 3">
    <name type="scientific">Fusarium poae</name>
    <dbReference type="NCBI Taxonomy" id="36050"/>
    <lineage>
        <taxon>Eukaryota</taxon>
        <taxon>Fungi</taxon>
        <taxon>Dikarya</taxon>
        <taxon>Ascomycota</taxon>
        <taxon>Pezizomycotina</taxon>
        <taxon>Sordariomycetes</taxon>
        <taxon>Hypocreomycetidae</taxon>
        <taxon>Hypocreales</taxon>
        <taxon>Nectriaceae</taxon>
        <taxon>Fusarium</taxon>
    </lineage>
</organism>
<feature type="transmembrane region" description="Helical" evidence="1">
    <location>
        <begin position="494"/>
        <end position="522"/>
    </location>
</feature>
<evidence type="ECO:0000313" key="3">
    <source>
        <dbReference type="Proteomes" id="UP000091967"/>
    </source>
</evidence>
<dbReference type="AlphaFoldDB" id="A0A1B8B058"/>
<comment type="caution">
    <text evidence="2">The sequence shown here is derived from an EMBL/GenBank/DDBJ whole genome shotgun (WGS) entry which is preliminary data.</text>
</comment>
<sequence>MRLDKKETEKEEFHKWKNAITVIASIFPIVFASIVGRMVFESARWKLEKGTTLDLLEQLIGSRTVGSTFTTQINLGKFNILGLVLLLIWAFSPLGSQSVLRMLDSRLERVTTDSGVAYFSTDAVSQLASDLPNTPESGEGQAISSGYMKAMFTSLFITSVASKSDPMDLWGNVKIPNLAITDDDWHNVSSSPNPDSYSALVGLPITNITTGNVTFSLESSYLSLECYNLTMSNTSFYVPWNWTNPPTWGEYEQKLNGTWHGYNDTNLQTPWAMAVDRFVDPYWASTDNLSDRLGEYFLGKSYYGRPVLFENETDLHVKPSRLLFNSRFKLGPHTSPKGFKAECHVLQRYVESRVHCSRVDTSSLQNCSVTAQRLSRNKHVSENITSLSWETVWGRVSSMPGLIKGGREYADSIMLYLDNPLLTPVNDRGVAQEAELFESITLEQFGRRLAQVINTYLLVGQVYGIAMEADSNFKYNITAPVEVGNLVEVYTIDWTWMTLFIGSCVILLASGITGIVFAYLAIGPEILGYASSIVRDSKYIALPAEAGKKDAFEVVKIMGHKRLKYGYVDSIAEESQPLVGVGLENETRSIHKR</sequence>
<feature type="transmembrane region" description="Helical" evidence="1">
    <location>
        <begin position="20"/>
        <end position="40"/>
    </location>
</feature>
<keyword evidence="1" id="KW-0472">Membrane</keyword>
<keyword evidence="1" id="KW-0812">Transmembrane</keyword>
<dbReference type="OMA" id="NIRHIRR"/>
<feature type="transmembrane region" description="Helical" evidence="1">
    <location>
        <begin position="78"/>
        <end position="96"/>
    </location>
</feature>
<dbReference type="STRING" id="36050.A0A1B8B058"/>
<reference evidence="2 3" key="1">
    <citation type="submission" date="2016-06" db="EMBL/GenBank/DDBJ databases">
        <title>Living apart together: crosstalk between the core and supernumerary genomes in a fungal plant pathogen.</title>
        <authorList>
            <person name="Vanheule A."/>
            <person name="Audenaert K."/>
            <person name="Warris S."/>
            <person name="Van De Geest H."/>
            <person name="Schijlen E."/>
            <person name="Hofte M."/>
            <person name="De Saeger S."/>
            <person name="Haesaert G."/>
            <person name="Waalwijk C."/>
            <person name="Van Der Lee T."/>
        </authorList>
    </citation>
    <scope>NUCLEOTIDE SEQUENCE [LARGE SCALE GENOMIC DNA]</scope>
    <source>
        <strain evidence="2 3">2516</strain>
    </source>
</reference>
<evidence type="ECO:0000313" key="2">
    <source>
        <dbReference type="EMBL" id="OBS26118.1"/>
    </source>
</evidence>
<dbReference type="Proteomes" id="UP000091967">
    <property type="component" value="Unassembled WGS sequence"/>
</dbReference>